<sequence>MLVVSSALETVVPKQPSSMLPDLDSDAAIGKRLALIRVGLGMTQAGFAASLNVSPRSYQHYEKGTRSISAELLRQLRTSHGLAPNWVLLGQGLPREGQDAEALAAFVEELGAHLAAIQVTLPPKNQGKIISGWWKALRDGTRVGMPDVRHWVDLLKE</sequence>
<gene>
    <name evidence="2" type="ORF">PRL19_04050</name>
</gene>
<protein>
    <submittedName>
        <fullName evidence="2">Helix-turn-helix transcriptional regulator</fullName>
    </submittedName>
</protein>
<name>A0ABY7UUY6_9RHOB</name>
<proteinExistence type="predicted"/>
<dbReference type="Pfam" id="PF01381">
    <property type="entry name" value="HTH_3"/>
    <property type="match status" value="1"/>
</dbReference>
<accession>A0ABY7UUY6</accession>
<keyword evidence="3" id="KW-1185">Reference proteome</keyword>
<organism evidence="2 3">
    <name type="scientific">Paracoccus marcusii</name>
    <dbReference type="NCBI Taxonomy" id="59779"/>
    <lineage>
        <taxon>Bacteria</taxon>
        <taxon>Pseudomonadati</taxon>
        <taxon>Pseudomonadota</taxon>
        <taxon>Alphaproteobacteria</taxon>
        <taxon>Rhodobacterales</taxon>
        <taxon>Paracoccaceae</taxon>
        <taxon>Paracoccus</taxon>
    </lineage>
</organism>
<evidence type="ECO:0000259" key="1">
    <source>
        <dbReference type="PROSITE" id="PS50943"/>
    </source>
</evidence>
<dbReference type="SUPFAM" id="SSF47413">
    <property type="entry name" value="lambda repressor-like DNA-binding domains"/>
    <property type="match status" value="1"/>
</dbReference>
<dbReference type="RefSeq" id="WP_273743957.1">
    <property type="nucleotide sequence ID" value="NZ_CP117466.1"/>
</dbReference>
<dbReference type="PROSITE" id="PS50943">
    <property type="entry name" value="HTH_CROC1"/>
    <property type="match status" value="1"/>
</dbReference>
<dbReference type="SMART" id="SM00530">
    <property type="entry name" value="HTH_XRE"/>
    <property type="match status" value="1"/>
</dbReference>
<dbReference type="EMBL" id="CP117466">
    <property type="protein sequence ID" value="WDA13433.1"/>
    <property type="molecule type" value="Genomic_DNA"/>
</dbReference>
<dbReference type="InterPro" id="IPR001387">
    <property type="entry name" value="Cro/C1-type_HTH"/>
</dbReference>
<dbReference type="Gene3D" id="1.10.260.40">
    <property type="entry name" value="lambda repressor-like DNA-binding domains"/>
    <property type="match status" value="1"/>
</dbReference>
<dbReference type="Proteomes" id="UP001216899">
    <property type="component" value="Chromosome"/>
</dbReference>
<dbReference type="CDD" id="cd00093">
    <property type="entry name" value="HTH_XRE"/>
    <property type="match status" value="1"/>
</dbReference>
<reference evidence="2 3" key="1">
    <citation type="submission" date="2023-02" db="EMBL/GenBank/DDBJ databases">
        <title>Whole genome sequenc of Paracoccus marcusii MBLB0836.</title>
        <authorList>
            <person name="Seo M.-J."/>
            <person name="Cho E.-S."/>
            <person name="Hwang C.Y."/>
        </authorList>
    </citation>
    <scope>NUCLEOTIDE SEQUENCE [LARGE SCALE GENOMIC DNA]</scope>
    <source>
        <strain evidence="2 3">MBLB0836</strain>
    </source>
</reference>
<evidence type="ECO:0000313" key="2">
    <source>
        <dbReference type="EMBL" id="WDA13433.1"/>
    </source>
</evidence>
<evidence type="ECO:0000313" key="3">
    <source>
        <dbReference type="Proteomes" id="UP001216899"/>
    </source>
</evidence>
<feature type="domain" description="HTH cro/C1-type" evidence="1">
    <location>
        <begin position="33"/>
        <end position="87"/>
    </location>
</feature>
<dbReference type="InterPro" id="IPR010982">
    <property type="entry name" value="Lambda_DNA-bd_dom_sf"/>
</dbReference>